<evidence type="ECO:0008006" key="2">
    <source>
        <dbReference type="Google" id="ProtNLM"/>
    </source>
</evidence>
<name>A0AB39XP95_9BRAD</name>
<accession>A0AB39XP95</accession>
<dbReference type="AlphaFoldDB" id="A0AB39XP95"/>
<proteinExistence type="predicted"/>
<protein>
    <recommendedName>
        <fullName evidence="2">Transposase</fullName>
    </recommendedName>
</protein>
<evidence type="ECO:0000313" key="1">
    <source>
        <dbReference type="EMBL" id="XDV59049.1"/>
    </source>
</evidence>
<gene>
    <name evidence="1" type="ORF">AB8Z38_06335</name>
</gene>
<dbReference type="EMBL" id="CP165734">
    <property type="protein sequence ID" value="XDV59049.1"/>
    <property type="molecule type" value="Genomic_DNA"/>
</dbReference>
<reference evidence="1" key="1">
    <citation type="submission" date="2024-08" db="EMBL/GenBank/DDBJ databases">
        <authorList>
            <person name="Chaddad Z."/>
            <person name="Lamrabet M."/>
            <person name="Bouhnik O."/>
            <person name="Alami S."/>
            <person name="Wipf D."/>
            <person name="Courty P.E."/>
            <person name="Missbah El Idrissi M."/>
        </authorList>
    </citation>
    <scope>NUCLEOTIDE SEQUENCE</scope>
    <source>
        <strain evidence="1">LLZ17</strain>
    </source>
</reference>
<dbReference type="RefSeq" id="WP_369723580.1">
    <property type="nucleotide sequence ID" value="NZ_CP165734.1"/>
</dbReference>
<sequence length="74" mass="8363">MTSKSIILFPGMIKPLRLARVYGFLIQRGDGLYHPGGNQRICTMAMARKMVEGGWLEQHGQRYEPTEQGLRAAE</sequence>
<organism evidence="1">
    <name type="scientific">Bradyrhizobium sp. LLZ17</name>
    <dbReference type="NCBI Taxonomy" id="3239388"/>
    <lineage>
        <taxon>Bacteria</taxon>
        <taxon>Pseudomonadati</taxon>
        <taxon>Pseudomonadota</taxon>
        <taxon>Alphaproteobacteria</taxon>
        <taxon>Hyphomicrobiales</taxon>
        <taxon>Nitrobacteraceae</taxon>
        <taxon>Bradyrhizobium</taxon>
    </lineage>
</organism>